<evidence type="ECO:0000313" key="2">
    <source>
        <dbReference type="Proteomes" id="UP001230654"/>
    </source>
</evidence>
<protein>
    <submittedName>
        <fullName evidence="1">Uncharacterized protein</fullName>
    </submittedName>
</protein>
<dbReference type="Proteomes" id="UP001230654">
    <property type="component" value="Unassembled WGS sequence"/>
</dbReference>
<reference evidence="1 2" key="1">
    <citation type="submission" date="2023-07" db="EMBL/GenBank/DDBJ databases">
        <title>Comparative genomics of wheat-associated soil bacteria to identify genetic determinants of phenazine resistance.</title>
        <authorList>
            <person name="Mouncey N."/>
        </authorList>
    </citation>
    <scope>NUCLEOTIDE SEQUENCE [LARGE SCALE GENOMIC DNA]</scope>
    <source>
        <strain evidence="1 2">B2I6</strain>
    </source>
</reference>
<name>A0ABU0NT86_STRRH</name>
<accession>A0ABU0NT86</accession>
<dbReference type="EMBL" id="JAUSWV010000002">
    <property type="protein sequence ID" value="MDQ0582346.1"/>
    <property type="molecule type" value="Genomic_DNA"/>
</dbReference>
<gene>
    <name evidence="1" type="ORF">QF030_004524</name>
</gene>
<sequence length="57" mass="6388">MFLVGVAFGALVDATVIGWRARAPRRGERPDRTLRAQPEPELSDVSFAARRYSALMR</sequence>
<comment type="caution">
    <text evidence="1">The sequence shown here is derived from an EMBL/GenBank/DDBJ whole genome shotgun (WGS) entry which is preliminary data.</text>
</comment>
<evidence type="ECO:0000313" key="1">
    <source>
        <dbReference type="EMBL" id="MDQ0582346.1"/>
    </source>
</evidence>
<keyword evidence="2" id="KW-1185">Reference proteome</keyword>
<organism evidence="1 2">
    <name type="scientific">Streptomyces rishiriensis</name>
    <dbReference type="NCBI Taxonomy" id="68264"/>
    <lineage>
        <taxon>Bacteria</taxon>
        <taxon>Bacillati</taxon>
        <taxon>Actinomycetota</taxon>
        <taxon>Actinomycetes</taxon>
        <taxon>Kitasatosporales</taxon>
        <taxon>Streptomycetaceae</taxon>
        <taxon>Streptomyces</taxon>
    </lineage>
</organism>
<proteinExistence type="predicted"/>